<dbReference type="STRING" id="1280946.HY29_12010"/>
<sequence length="298" mass="31791">MDTDQLLAAVELGGTKSIALLARGHDILEQITVPTTTPDETLSQLQNQLRTWYAAEPFSAIGIASFGPVQLQQDQPDFGCMLDTPKPNWSQARVAPVLTEPFSCPWKFDTDVNGAALAEYKWGAGKDCDSVCYVTIGTGLGAGLLIHGTPIHGAMHPEVGHIKTRRAEGDSFGGACPFHGDCIEGLVAGPALAARFNADMRTVPDDHPVWQNVAHDIAELTATILLTTSAQRILYGGGVSTLRPFLLPMVRERVVKNLGSYLPFLDAQSAEEIIRPPALGNEAGPRGALALSMAALEI</sequence>
<dbReference type="GO" id="GO:0046872">
    <property type="term" value="F:metal ion binding"/>
    <property type="evidence" value="ECO:0007669"/>
    <property type="project" value="UniProtKB-KW"/>
</dbReference>
<dbReference type="eggNOG" id="COG1940">
    <property type="taxonomic scope" value="Bacteria"/>
</dbReference>
<comment type="catalytic activity">
    <reaction evidence="6">
        <text>D-fructose + ATP = D-fructose 6-phosphate + ADP + H(+)</text>
        <dbReference type="Rhea" id="RHEA:16125"/>
        <dbReference type="ChEBI" id="CHEBI:15378"/>
        <dbReference type="ChEBI" id="CHEBI:30616"/>
        <dbReference type="ChEBI" id="CHEBI:37721"/>
        <dbReference type="ChEBI" id="CHEBI:61527"/>
        <dbReference type="ChEBI" id="CHEBI:456216"/>
        <dbReference type="EC" id="2.7.1.4"/>
    </reaction>
</comment>
<dbReference type="RefSeq" id="WP_034794087.1">
    <property type="nucleotide sequence ID" value="NZ_AWFF01000030.1"/>
</dbReference>
<dbReference type="Proteomes" id="UP000027037">
    <property type="component" value="Unassembled WGS sequence"/>
</dbReference>
<dbReference type="InterPro" id="IPR051804">
    <property type="entry name" value="Carb_Metab_Reg_Kinase/Isom"/>
</dbReference>
<keyword evidence="8" id="KW-1185">Reference proteome</keyword>
<keyword evidence="4" id="KW-0460">Magnesium</keyword>
<dbReference type="InterPro" id="IPR043129">
    <property type="entry name" value="ATPase_NBD"/>
</dbReference>
<reference evidence="7 8" key="1">
    <citation type="journal article" date="2014" name="Antonie Van Leeuwenhoek">
        <title>Hyphomonas beringensis sp. nov. and Hyphomonas chukchiensis sp. nov., isolated from surface seawater of the Bering Sea and Chukchi Sea.</title>
        <authorList>
            <person name="Li C."/>
            <person name="Lai Q."/>
            <person name="Li G."/>
            <person name="Dong C."/>
            <person name="Wang J."/>
            <person name="Liao Y."/>
            <person name="Shao Z."/>
        </authorList>
    </citation>
    <scope>NUCLEOTIDE SEQUENCE [LARGE SCALE GENOMIC DNA]</scope>
    <source>
        <strain evidence="7 8">25B14_1</strain>
    </source>
</reference>
<evidence type="ECO:0000256" key="2">
    <source>
        <dbReference type="ARBA" id="ARBA00022723"/>
    </source>
</evidence>
<protein>
    <recommendedName>
        <fullName evidence="5">fructokinase</fullName>
        <ecNumber evidence="5">2.7.1.4</ecNumber>
    </recommendedName>
</protein>
<dbReference type="CDD" id="cd24067">
    <property type="entry name" value="ASKHA_NBD_ROK_BsFRK-like"/>
    <property type="match status" value="1"/>
</dbReference>
<evidence type="ECO:0000256" key="3">
    <source>
        <dbReference type="ARBA" id="ARBA00022833"/>
    </source>
</evidence>
<keyword evidence="2" id="KW-0479">Metal-binding</keyword>
<dbReference type="PANTHER" id="PTHR42742">
    <property type="entry name" value="TRANSCRIPTIONAL REPRESSOR MPRA"/>
    <property type="match status" value="1"/>
</dbReference>
<dbReference type="GO" id="GO:0008865">
    <property type="term" value="F:fructokinase activity"/>
    <property type="evidence" value="ECO:0007669"/>
    <property type="project" value="UniProtKB-EC"/>
</dbReference>
<dbReference type="OrthoDB" id="9783435at2"/>
<accession>A0A062UAV3</accession>
<dbReference type="AlphaFoldDB" id="A0A062UAV3"/>
<gene>
    <name evidence="7" type="ORF">HY29_12010</name>
</gene>
<evidence type="ECO:0000256" key="5">
    <source>
        <dbReference type="ARBA" id="ARBA00038887"/>
    </source>
</evidence>
<dbReference type="Pfam" id="PF00480">
    <property type="entry name" value="ROK"/>
    <property type="match status" value="1"/>
</dbReference>
<dbReference type="PATRIC" id="fig|1280946.3.peg.1193"/>
<dbReference type="PANTHER" id="PTHR42742:SF3">
    <property type="entry name" value="FRUCTOKINASE"/>
    <property type="match status" value="1"/>
</dbReference>
<evidence type="ECO:0000256" key="4">
    <source>
        <dbReference type="ARBA" id="ARBA00022842"/>
    </source>
</evidence>
<name>A0A062UAV3_9PROT</name>
<evidence type="ECO:0000313" key="8">
    <source>
        <dbReference type="Proteomes" id="UP000027037"/>
    </source>
</evidence>
<evidence type="ECO:0000256" key="1">
    <source>
        <dbReference type="ARBA" id="ARBA00001946"/>
    </source>
</evidence>
<dbReference type="InterPro" id="IPR049874">
    <property type="entry name" value="ROK_cs"/>
</dbReference>
<comment type="cofactor">
    <cofactor evidence="1">
        <name>Mg(2+)</name>
        <dbReference type="ChEBI" id="CHEBI:18420"/>
    </cofactor>
</comment>
<evidence type="ECO:0000313" key="7">
    <source>
        <dbReference type="EMBL" id="KCZ55442.1"/>
    </source>
</evidence>
<comment type="caution">
    <text evidence="7">The sequence shown here is derived from an EMBL/GenBank/DDBJ whole genome shotgun (WGS) entry which is preliminary data.</text>
</comment>
<organism evidence="7 8">
    <name type="scientific">Hyphomonas beringensis</name>
    <dbReference type="NCBI Taxonomy" id="1280946"/>
    <lineage>
        <taxon>Bacteria</taxon>
        <taxon>Pseudomonadati</taxon>
        <taxon>Pseudomonadota</taxon>
        <taxon>Alphaproteobacteria</taxon>
        <taxon>Hyphomonadales</taxon>
        <taxon>Hyphomonadaceae</taxon>
        <taxon>Hyphomonas</taxon>
    </lineage>
</organism>
<evidence type="ECO:0000256" key="6">
    <source>
        <dbReference type="ARBA" id="ARBA00048451"/>
    </source>
</evidence>
<dbReference type="Gene3D" id="3.30.420.40">
    <property type="match status" value="2"/>
</dbReference>
<dbReference type="InterPro" id="IPR000600">
    <property type="entry name" value="ROK"/>
</dbReference>
<dbReference type="PROSITE" id="PS01125">
    <property type="entry name" value="ROK"/>
    <property type="match status" value="1"/>
</dbReference>
<dbReference type="EC" id="2.7.1.4" evidence="5"/>
<proteinExistence type="predicted"/>
<dbReference type="SUPFAM" id="SSF53067">
    <property type="entry name" value="Actin-like ATPase domain"/>
    <property type="match status" value="1"/>
</dbReference>
<keyword evidence="3" id="KW-0862">Zinc</keyword>
<dbReference type="EMBL" id="AWFF01000030">
    <property type="protein sequence ID" value="KCZ55442.1"/>
    <property type="molecule type" value="Genomic_DNA"/>
</dbReference>